<name>A0A5B0R9Z3_PUCGR</name>
<evidence type="ECO:0000313" key="2">
    <source>
        <dbReference type="Proteomes" id="UP000325313"/>
    </source>
</evidence>
<gene>
    <name evidence="1" type="ORF">PGTUg99_037658</name>
</gene>
<dbReference type="Proteomes" id="UP000325313">
    <property type="component" value="Unassembled WGS sequence"/>
</dbReference>
<proteinExistence type="predicted"/>
<evidence type="ECO:0000313" key="1">
    <source>
        <dbReference type="EMBL" id="KAA1122467.1"/>
    </source>
</evidence>
<organism evidence="1 2">
    <name type="scientific">Puccinia graminis f. sp. tritici</name>
    <dbReference type="NCBI Taxonomy" id="56615"/>
    <lineage>
        <taxon>Eukaryota</taxon>
        <taxon>Fungi</taxon>
        <taxon>Dikarya</taxon>
        <taxon>Basidiomycota</taxon>
        <taxon>Pucciniomycotina</taxon>
        <taxon>Pucciniomycetes</taxon>
        <taxon>Pucciniales</taxon>
        <taxon>Pucciniaceae</taxon>
        <taxon>Puccinia</taxon>
    </lineage>
</organism>
<dbReference type="EMBL" id="VDEP01000236">
    <property type="protein sequence ID" value="KAA1122467.1"/>
    <property type="molecule type" value="Genomic_DNA"/>
</dbReference>
<comment type="caution">
    <text evidence="1">The sequence shown here is derived from an EMBL/GenBank/DDBJ whole genome shotgun (WGS) entry which is preliminary data.</text>
</comment>
<reference evidence="1 2" key="1">
    <citation type="submission" date="2019-05" db="EMBL/GenBank/DDBJ databases">
        <title>Emergence of the Ug99 lineage of the wheat stem rust pathogen through somatic hybridization.</title>
        <authorList>
            <person name="Li F."/>
            <person name="Upadhyaya N.M."/>
            <person name="Sperschneider J."/>
            <person name="Matny O."/>
            <person name="Nguyen-Phuc H."/>
            <person name="Mago R."/>
            <person name="Raley C."/>
            <person name="Miller M.E."/>
            <person name="Silverstein K.A.T."/>
            <person name="Henningsen E."/>
            <person name="Hirsch C.D."/>
            <person name="Visser B."/>
            <person name="Pretorius Z.A."/>
            <person name="Steffenson B.J."/>
            <person name="Schwessinger B."/>
            <person name="Dodds P.N."/>
            <person name="Figueroa M."/>
        </authorList>
    </citation>
    <scope>NUCLEOTIDE SEQUENCE [LARGE SCALE GENOMIC DNA]</scope>
    <source>
        <strain evidence="1 2">Ug99</strain>
    </source>
</reference>
<sequence length="79" mass="9333">MACTPISLGQICDWSGIKRRLMDGTRVWIVYAYQLILGLGQREFEVQTHDRRLILPAHFIAFWNLWNHSSLHHGQNRKM</sequence>
<accession>A0A5B0R9Z3</accession>
<protein>
    <submittedName>
        <fullName evidence="1">Uncharacterized protein</fullName>
    </submittedName>
</protein>
<dbReference type="AlphaFoldDB" id="A0A5B0R9Z3"/>